<dbReference type="SUPFAM" id="SSF57850">
    <property type="entry name" value="RING/U-box"/>
    <property type="match status" value="1"/>
</dbReference>
<reference evidence="19" key="2">
    <citation type="submission" date="2025-08" db="UniProtKB">
        <authorList>
            <consortium name="RefSeq"/>
        </authorList>
    </citation>
    <scope>IDENTIFICATION</scope>
    <source>
        <tissue evidence="19">Young leaves</tissue>
    </source>
</reference>
<evidence type="ECO:0000256" key="12">
    <source>
        <dbReference type="ARBA" id="ARBA00023136"/>
    </source>
</evidence>
<dbReference type="Proteomes" id="UP000694853">
    <property type="component" value="Unplaced"/>
</dbReference>
<organism evidence="18 19">
    <name type="scientific">Abrus precatorius</name>
    <name type="common">Indian licorice</name>
    <name type="synonym">Glycine abrus</name>
    <dbReference type="NCBI Taxonomy" id="3816"/>
    <lineage>
        <taxon>Eukaryota</taxon>
        <taxon>Viridiplantae</taxon>
        <taxon>Streptophyta</taxon>
        <taxon>Embryophyta</taxon>
        <taxon>Tracheophyta</taxon>
        <taxon>Spermatophyta</taxon>
        <taxon>Magnoliopsida</taxon>
        <taxon>eudicotyledons</taxon>
        <taxon>Gunneridae</taxon>
        <taxon>Pentapetalae</taxon>
        <taxon>rosids</taxon>
        <taxon>fabids</taxon>
        <taxon>Fabales</taxon>
        <taxon>Fabaceae</taxon>
        <taxon>Papilionoideae</taxon>
        <taxon>50 kb inversion clade</taxon>
        <taxon>NPAAA clade</taxon>
        <taxon>indigoferoid/millettioid clade</taxon>
        <taxon>Abreae</taxon>
        <taxon>Abrus</taxon>
    </lineage>
</organism>
<evidence type="ECO:0000256" key="3">
    <source>
        <dbReference type="ARBA" id="ARBA00004906"/>
    </source>
</evidence>
<feature type="transmembrane region" description="Helical" evidence="16">
    <location>
        <begin position="20"/>
        <end position="40"/>
    </location>
</feature>
<comment type="catalytic activity">
    <reaction evidence="1">
        <text>S-ubiquitinyl-[E2 ubiquitin-conjugating enzyme]-L-cysteine + [acceptor protein]-L-lysine = [E2 ubiquitin-conjugating enzyme]-L-cysteine + N(6)-ubiquitinyl-[acceptor protein]-L-lysine.</text>
        <dbReference type="EC" id="2.3.2.27"/>
    </reaction>
</comment>
<accession>A0A8B8LLY7</accession>
<evidence type="ECO:0000256" key="10">
    <source>
        <dbReference type="ARBA" id="ARBA00022833"/>
    </source>
</evidence>
<keyword evidence="6 16" id="KW-0812">Transmembrane</keyword>
<dbReference type="GO" id="GO:0008270">
    <property type="term" value="F:zinc ion binding"/>
    <property type="evidence" value="ECO:0007669"/>
    <property type="project" value="UniProtKB-KW"/>
</dbReference>
<protein>
    <recommendedName>
        <fullName evidence="4">RING-type E3 ubiquitin transferase</fullName>
        <ecNumber evidence="4">2.3.2.27</ecNumber>
    </recommendedName>
</protein>
<keyword evidence="12 16" id="KW-0472">Membrane</keyword>
<evidence type="ECO:0000256" key="6">
    <source>
        <dbReference type="ARBA" id="ARBA00022692"/>
    </source>
</evidence>
<evidence type="ECO:0000313" key="19">
    <source>
        <dbReference type="RefSeq" id="XP_027357275.1"/>
    </source>
</evidence>
<dbReference type="InterPro" id="IPR001841">
    <property type="entry name" value="Znf_RING"/>
</dbReference>
<evidence type="ECO:0000256" key="13">
    <source>
        <dbReference type="ARBA" id="ARBA00024209"/>
    </source>
</evidence>
<dbReference type="AlphaFoldDB" id="A0A8B8LLY7"/>
<evidence type="ECO:0000259" key="17">
    <source>
        <dbReference type="PROSITE" id="PS50089"/>
    </source>
</evidence>
<evidence type="ECO:0000256" key="7">
    <source>
        <dbReference type="ARBA" id="ARBA00022723"/>
    </source>
</evidence>
<keyword evidence="9" id="KW-0833">Ubl conjugation pathway</keyword>
<dbReference type="Pfam" id="PF13639">
    <property type="entry name" value="zf-RING_2"/>
    <property type="match status" value="1"/>
</dbReference>
<dbReference type="InterPro" id="IPR013083">
    <property type="entry name" value="Znf_RING/FYVE/PHD"/>
</dbReference>
<evidence type="ECO:0000256" key="11">
    <source>
        <dbReference type="ARBA" id="ARBA00022989"/>
    </source>
</evidence>
<comment type="subcellular location">
    <subcellularLocation>
        <location evidence="2">Membrane</location>
        <topology evidence="2">Single-pass membrane protein</topology>
    </subcellularLocation>
</comment>
<dbReference type="PANTHER" id="PTHR14155:SF576">
    <property type="entry name" value="E3 UBIQUITIN-PROTEIN LIGASE ATL6-LIKE"/>
    <property type="match status" value="1"/>
</dbReference>
<dbReference type="GeneID" id="113866666"/>
<reference evidence="18" key="1">
    <citation type="journal article" date="2019" name="Toxins">
        <title>Detection of Abrin-Like and Prepropulchellin-Like Toxin Genes and Transcripts Using Whole Genome Sequencing and Full-Length Transcript Sequencing of Abrus precatorius.</title>
        <authorList>
            <person name="Hovde B.T."/>
            <person name="Daligault H.E."/>
            <person name="Hanschen E.R."/>
            <person name="Kunde Y.A."/>
            <person name="Johnson M.B."/>
            <person name="Starkenburg S.R."/>
            <person name="Johnson S.L."/>
        </authorList>
    </citation>
    <scope>NUCLEOTIDE SEQUENCE [LARGE SCALE GENOMIC DNA]</scope>
</reference>
<dbReference type="CDD" id="cd16461">
    <property type="entry name" value="RING-H2_EL5-like"/>
    <property type="match status" value="1"/>
</dbReference>
<dbReference type="FunFam" id="3.30.40.10:FF:000187">
    <property type="entry name" value="E3 ubiquitin-protein ligase ATL6"/>
    <property type="match status" value="1"/>
</dbReference>
<keyword evidence="8 14" id="KW-0863">Zinc-finger</keyword>
<evidence type="ECO:0000256" key="2">
    <source>
        <dbReference type="ARBA" id="ARBA00004167"/>
    </source>
</evidence>
<dbReference type="SMART" id="SM00184">
    <property type="entry name" value="RING"/>
    <property type="match status" value="1"/>
</dbReference>
<keyword evidence="7" id="KW-0479">Metal-binding</keyword>
<evidence type="ECO:0000256" key="4">
    <source>
        <dbReference type="ARBA" id="ARBA00012483"/>
    </source>
</evidence>
<evidence type="ECO:0000256" key="14">
    <source>
        <dbReference type="PROSITE-ProRule" id="PRU00175"/>
    </source>
</evidence>
<evidence type="ECO:0000313" key="18">
    <source>
        <dbReference type="Proteomes" id="UP000694853"/>
    </source>
</evidence>
<comment type="similarity">
    <text evidence="13">Belongs to the RING-type zinc finger family. ATL subfamily.</text>
</comment>
<dbReference type="InterPro" id="IPR053238">
    <property type="entry name" value="RING-H2_zinc_finger"/>
</dbReference>
<evidence type="ECO:0000256" key="9">
    <source>
        <dbReference type="ARBA" id="ARBA00022786"/>
    </source>
</evidence>
<evidence type="ECO:0000256" key="8">
    <source>
        <dbReference type="ARBA" id="ARBA00022771"/>
    </source>
</evidence>
<dbReference type="GO" id="GO:0016020">
    <property type="term" value="C:membrane"/>
    <property type="evidence" value="ECO:0007669"/>
    <property type="project" value="UniProtKB-SubCell"/>
</dbReference>
<evidence type="ECO:0000256" key="16">
    <source>
        <dbReference type="SAM" id="Phobius"/>
    </source>
</evidence>
<dbReference type="GO" id="GO:0061630">
    <property type="term" value="F:ubiquitin protein ligase activity"/>
    <property type="evidence" value="ECO:0007669"/>
    <property type="project" value="UniProtKB-EC"/>
</dbReference>
<keyword evidence="5" id="KW-0808">Transferase</keyword>
<gene>
    <name evidence="19" type="primary">LOC113866666</name>
</gene>
<dbReference type="EC" id="2.3.2.27" evidence="4"/>
<feature type="compositionally biased region" description="Polar residues" evidence="15">
    <location>
        <begin position="373"/>
        <end position="384"/>
    </location>
</feature>
<dbReference type="OrthoDB" id="8062037at2759"/>
<keyword evidence="10" id="KW-0862">Zinc</keyword>
<dbReference type="RefSeq" id="XP_027357275.1">
    <property type="nucleotide sequence ID" value="XM_027501474.1"/>
</dbReference>
<dbReference type="Gene3D" id="3.30.40.10">
    <property type="entry name" value="Zinc/RING finger domain, C3HC4 (zinc finger)"/>
    <property type="match status" value="1"/>
</dbReference>
<comment type="pathway">
    <text evidence="3">Protein modification; protein ubiquitination.</text>
</comment>
<evidence type="ECO:0000256" key="1">
    <source>
        <dbReference type="ARBA" id="ARBA00000900"/>
    </source>
</evidence>
<dbReference type="PANTHER" id="PTHR14155">
    <property type="entry name" value="RING FINGER DOMAIN-CONTAINING"/>
    <property type="match status" value="1"/>
</dbReference>
<proteinExistence type="inferred from homology"/>
<dbReference type="PROSITE" id="PS50089">
    <property type="entry name" value="ZF_RING_2"/>
    <property type="match status" value="1"/>
</dbReference>
<evidence type="ECO:0000256" key="15">
    <source>
        <dbReference type="SAM" id="MobiDB-lite"/>
    </source>
</evidence>
<evidence type="ECO:0000256" key="5">
    <source>
        <dbReference type="ARBA" id="ARBA00022679"/>
    </source>
</evidence>
<sequence length="384" mass="42070">MVFNETTTTNYNNTPLPMLLVVFVFAFFITGFCTICIRYCSEQETLPQNPTGTHHGIDPHVLATFPIMPYSAVKHLKTGQNAALQCAVCLGEFTDADALRLLPKCSHVFHPDCIDAWLASHVTCPICRAKLKPETDDVKVEIEGEARARHVFDESSVRRVEVDSGGNESGVRGNVDGCVGKGNGCSKEKASGVLLRSHSTGHSFVEEGKGLERFTLRLPEEVMKQIMDDCKRGSVMMMKRSASYDVVLRSGERGEGSTSKGKNNSNGRWVLSMTPPFVSGGWGSLNVSSGILRIWGLGSVVQCVGEIGMIELMMCYCLAQSTQTWENSAFTVSNTIVKIGSNWQVEPDPDKNTALTLQLSNKQKSDPTRQRSAKSSSFDINTKK</sequence>
<feature type="domain" description="RING-type" evidence="17">
    <location>
        <begin position="86"/>
        <end position="128"/>
    </location>
</feature>
<feature type="region of interest" description="Disordered" evidence="15">
    <location>
        <begin position="359"/>
        <end position="384"/>
    </location>
</feature>
<name>A0A8B8LLY7_ABRPR</name>
<keyword evidence="18" id="KW-1185">Reference proteome</keyword>
<dbReference type="KEGG" id="aprc:113866666"/>
<keyword evidence="11 16" id="KW-1133">Transmembrane helix</keyword>